<evidence type="ECO:0000256" key="4">
    <source>
        <dbReference type="PROSITE-ProRule" id="PRU01248"/>
    </source>
</evidence>
<evidence type="ECO:0000259" key="5">
    <source>
        <dbReference type="PROSITE" id="PS51898"/>
    </source>
</evidence>
<gene>
    <name evidence="7" type="ORF">Q7514_10875</name>
</gene>
<evidence type="ECO:0000313" key="8">
    <source>
        <dbReference type="Proteomes" id="UP001336020"/>
    </source>
</evidence>
<reference evidence="7 8" key="1">
    <citation type="submission" date="2023-07" db="EMBL/GenBank/DDBJ databases">
        <authorList>
            <person name="Girao M."/>
            <person name="Carvalho M.F."/>
        </authorList>
    </citation>
    <scope>NUCLEOTIDE SEQUENCE [LARGE SCALE GENOMIC DNA]</scope>
    <source>
        <strain evidence="7 8">YIM65754</strain>
    </source>
</reference>
<dbReference type="InterPro" id="IPR050090">
    <property type="entry name" value="Tyrosine_recombinase_XerCD"/>
</dbReference>
<organism evidence="7 8">
    <name type="scientific">Rhodococcus artemisiae</name>
    <dbReference type="NCBI Taxonomy" id="714159"/>
    <lineage>
        <taxon>Bacteria</taxon>
        <taxon>Bacillati</taxon>
        <taxon>Actinomycetota</taxon>
        <taxon>Actinomycetes</taxon>
        <taxon>Mycobacteriales</taxon>
        <taxon>Nocardiaceae</taxon>
        <taxon>Rhodococcus</taxon>
    </lineage>
</organism>
<comment type="caution">
    <text evidence="7">The sequence shown here is derived from an EMBL/GenBank/DDBJ whole genome shotgun (WGS) entry which is preliminary data.</text>
</comment>
<evidence type="ECO:0000256" key="2">
    <source>
        <dbReference type="ARBA" id="ARBA00023125"/>
    </source>
</evidence>
<dbReference type="PROSITE" id="PS51898">
    <property type="entry name" value="TYR_RECOMBINASE"/>
    <property type="match status" value="1"/>
</dbReference>
<dbReference type="PROSITE" id="PS51900">
    <property type="entry name" value="CB"/>
    <property type="match status" value="1"/>
</dbReference>
<dbReference type="Pfam" id="PF02899">
    <property type="entry name" value="Phage_int_SAM_1"/>
    <property type="match status" value="1"/>
</dbReference>
<keyword evidence="2 4" id="KW-0238">DNA-binding</keyword>
<dbReference type="InterPro" id="IPR010998">
    <property type="entry name" value="Integrase_recombinase_N"/>
</dbReference>
<dbReference type="Proteomes" id="UP001336020">
    <property type="component" value="Unassembled WGS sequence"/>
</dbReference>
<proteinExistence type="predicted"/>
<evidence type="ECO:0000313" key="7">
    <source>
        <dbReference type="EMBL" id="MEE2058022.1"/>
    </source>
</evidence>
<sequence>MRVQRVLMPGSRVESWTVIGDDHVPIDPVERFLAYLSSIERSPNTVKAYAHDLKDWFGFLEVRVLDWREVSLEDVAGFVAWLRLPPIARDGRVQVLPSVGHHCSEASVNRKLAALTSFCEFHARHGMPLGGLLVTAASPGRGPSSTSFKPFFHHITKTAERRQRTVKLSTSPPRPRVLTAVEAQTILDACEHLRDRLLFALLLDTGVRIGEALGLRHEDLDIAEPRVAVVSRVNDNRARVKGGRSRFVPASGELMRLYVDYLNVEYGALDSDYVFINLWGRPHGHPMTYPAVYDLVGRLRRRTGIRFGPHWFRHTYATWLLRRGAGVESVKELLGHASVSTTIDTYGHLTVEDARATLESAGWFNGREVRL</sequence>
<dbReference type="Gene3D" id="1.10.443.10">
    <property type="entry name" value="Intergrase catalytic core"/>
    <property type="match status" value="1"/>
</dbReference>
<feature type="domain" description="Tyr recombinase" evidence="5">
    <location>
        <begin position="173"/>
        <end position="359"/>
    </location>
</feature>
<dbReference type="InterPro" id="IPR044068">
    <property type="entry name" value="CB"/>
</dbReference>
<dbReference type="InterPro" id="IPR011010">
    <property type="entry name" value="DNA_brk_join_enz"/>
</dbReference>
<evidence type="ECO:0000256" key="3">
    <source>
        <dbReference type="ARBA" id="ARBA00023172"/>
    </source>
</evidence>
<protein>
    <submittedName>
        <fullName evidence="7">Site-specific integrase</fullName>
    </submittedName>
</protein>
<evidence type="ECO:0000259" key="6">
    <source>
        <dbReference type="PROSITE" id="PS51900"/>
    </source>
</evidence>
<dbReference type="Gene3D" id="1.10.150.130">
    <property type="match status" value="1"/>
</dbReference>
<accession>A0ABU7L904</accession>
<dbReference type="SUPFAM" id="SSF56349">
    <property type="entry name" value="DNA breaking-rejoining enzymes"/>
    <property type="match status" value="1"/>
</dbReference>
<dbReference type="PANTHER" id="PTHR30349">
    <property type="entry name" value="PHAGE INTEGRASE-RELATED"/>
    <property type="match status" value="1"/>
</dbReference>
<dbReference type="InterPro" id="IPR013762">
    <property type="entry name" value="Integrase-like_cat_sf"/>
</dbReference>
<dbReference type="InterPro" id="IPR004107">
    <property type="entry name" value="Integrase_SAM-like_N"/>
</dbReference>
<dbReference type="RefSeq" id="WP_330133264.1">
    <property type="nucleotide sequence ID" value="NZ_JAUTXY010000004.1"/>
</dbReference>
<keyword evidence="1" id="KW-0229">DNA integration</keyword>
<feature type="domain" description="Core-binding (CB)" evidence="6">
    <location>
        <begin position="23"/>
        <end position="123"/>
    </location>
</feature>
<keyword evidence="8" id="KW-1185">Reference proteome</keyword>
<evidence type="ECO:0000256" key="1">
    <source>
        <dbReference type="ARBA" id="ARBA00022908"/>
    </source>
</evidence>
<dbReference type="InterPro" id="IPR002104">
    <property type="entry name" value="Integrase_catalytic"/>
</dbReference>
<dbReference type="EMBL" id="JAUTXY010000004">
    <property type="protein sequence ID" value="MEE2058022.1"/>
    <property type="molecule type" value="Genomic_DNA"/>
</dbReference>
<dbReference type="Pfam" id="PF00589">
    <property type="entry name" value="Phage_integrase"/>
    <property type="match status" value="1"/>
</dbReference>
<name>A0ABU7L904_9NOCA</name>
<keyword evidence="3" id="KW-0233">DNA recombination</keyword>